<dbReference type="Gene3D" id="3.10.400.10">
    <property type="entry name" value="Sulfate adenylyltransferase"/>
    <property type="match status" value="1"/>
</dbReference>
<dbReference type="InterPro" id="IPR007374">
    <property type="entry name" value="ASCH_domain"/>
</dbReference>
<dbReference type="InterPro" id="IPR015947">
    <property type="entry name" value="PUA-like_sf"/>
</dbReference>
<dbReference type="InterPro" id="IPR009326">
    <property type="entry name" value="DUF984"/>
</dbReference>
<dbReference type="PANTHER" id="PTHR39203:SF1">
    <property type="entry name" value="CYTOPLASMIC PROTEIN"/>
    <property type="match status" value="1"/>
</dbReference>
<comment type="caution">
    <text evidence="2">The sequence shown here is derived from an EMBL/GenBank/DDBJ whole genome shotgun (WGS) entry which is preliminary data.</text>
</comment>
<dbReference type="EMBL" id="JBHMAX010000015">
    <property type="protein sequence ID" value="MFB9731909.1"/>
    <property type="molecule type" value="Genomic_DNA"/>
</dbReference>
<reference evidence="2 3" key="1">
    <citation type="submission" date="2024-09" db="EMBL/GenBank/DDBJ databases">
        <authorList>
            <person name="Sun Q."/>
            <person name="Mori K."/>
        </authorList>
    </citation>
    <scope>NUCLEOTIDE SEQUENCE [LARGE SCALE GENOMIC DNA]</scope>
    <source>
        <strain evidence="2 3">JCM 12763</strain>
    </source>
</reference>
<dbReference type="SMART" id="SM01022">
    <property type="entry name" value="ASCH"/>
    <property type="match status" value="1"/>
</dbReference>
<dbReference type="PROSITE" id="PS51257">
    <property type="entry name" value="PROKAR_LIPOPROTEIN"/>
    <property type="match status" value="1"/>
</dbReference>
<accession>A0ABV5V284</accession>
<dbReference type="SUPFAM" id="SSF88697">
    <property type="entry name" value="PUA domain-like"/>
    <property type="match status" value="1"/>
</dbReference>
<feature type="domain" description="ASCH" evidence="1">
    <location>
        <begin position="41"/>
        <end position="164"/>
    </location>
</feature>
<dbReference type="Proteomes" id="UP001589613">
    <property type="component" value="Unassembled WGS sequence"/>
</dbReference>
<dbReference type="PANTHER" id="PTHR39203">
    <property type="entry name" value="CYTOPLASMIC PROTEIN-RELATED"/>
    <property type="match status" value="1"/>
</dbReference>
<name>A0ABV5V284_9MICO</name>
<keyword evidence="3" id="KW-1185">Reference proteome</keyword>
<organism evidence="2 3">
    <name type="scientific">Ornithinimicrobium kibberense</name>
    <dbReference type="NCBI Taxonomy" id="282060"/>
    <lineage>
        <taxon>Bacteria</taxon>
        <taxon>Bacillati</taxon>
        <taxon>Actinomycetota</taxon>
        <taxon>Actinomycetes</taxon>
        <taxon>Micrococcales</taxon>
        <taxon>Ornithinimicrobiaceae</taxon>
        <taxon>Ornithinimicrobium</taxon>
    </lineage>
</organism>
<evidence type="ECO:0000259" key="1">
    <source>
        <dbReference type="SMART" id="SM01022"/>
    </source>
</evidence>
<dbReference type="RefSeq" id="WP_141337076.1">
    <property type="nucleotide sequence ID" value="NZ_JBHMAX010000015.1"/>
</dbReference>
<dbReference type="Pfam" id="PF04266">
    <property type="entry name" value="ASCH"/>
    <property type="match status" value="1"/>
</dbReference>
<proteinExistence type="predicted"/>
<gene>
    <name evidence="2" type="ORF">ACFFN0_07625</name>
</gene>
<dbReference type="CDD" id="cd06553">
    <property type="entry name" value="ASCH_Ef3133_like"/>
    <property type="match status" value="1"/>
</dbReference>
<evidence type="ECO:0000313" key="3">
    <source>
        <dbReference type="Proteomes" id="UP001589613"/>
    </source>
</evidence>
<evidence type="ECO:0000313" key="2">
    <source>
        <dbReference type="EMBL" id="MFB9731909.1"/>
    </source>
</evidence>
<sequence>MAEQHRTPPGAPDVAAAAALWEAYAAAFPGVVAACPDHTVEHFGDSEELADELLDLVLAGGKRATSALVADFLAEGEPLPRVGSHWIACDGRGRPRLVLRSTELRIGTFGGVDATYAAQEGEGDLSLESWRREHRRYWTRTCAARGEPWSEDQEIVLERFAVVWPPEHADP</sequence>
<protein>
    <submittedName>
        <fullName evidence="2">ASCH domain-containing protein</fullName>
    </submittedName>
</protein>